<dbReference type="EMBL" id="LAZR01000350">
    <property type="protein sequence ID" value="KKN73098.1"/>
    <property type="molecule type" value="Genomic_DNA"/>
</dbReference>
<sequence length="49" mass="6100">MNWHQTWVFGWIQIASGVVRVLTFGLLEIHWCFRYIKWLAHREFDYNKC</sequence>
<keyword evidence="1" id="KW-1133">Transmembrane helix</keyword>
<comment type="caution">
    <text evidence="2">The sequence shown here is derived from an EMBL/GenBank/DDBJ whole genome shotgun (WGS) entry which is preliminary data.</text>
</comment>
<proteinExistence type="predicted"/>
<keyword evidence="1" id="KW-0472">Membrane</keyword>
<name>A0A0F9W4X2_9ZZZZ</name>
<protein>
    <submittedName>
        <fullName evidence="2">Uncharacterized protein</fullName>
    </submittedName>
</protein>
<gene>
    <name evidence="2" type="ORF">LCGC14_0404070</name>
</gene>
<evidence type="ECO:0000256" key="1">
    <source>
        <dbReference type="SAM" id="Phobius"/>
    </source>
</evidence>
<evidence type="ECO:0000313" key="2">
    <source>
        <dbReference type="EMBL" id="KKN73098.1"/>
    </source>
</evidence>
<accession>A0A0F9W4X2</accession>
<feature type="transmembrane region" description="Helical" evidence="1">
    <location>
        <begin position="6"/>
        <end position="27"/>
    </location>
</feature>
<keyword evidence="1" id="KW-0812">Transmembrane</keyword>
<dbReference type="AlphaFoldDB" id="A0A0F9W4X2"/>
<reference evidence="2" key="1">
    <citation type="journal article" date="2015" name="Nature">
        <title>Complex archaea that bridge the gap between prokaryotes and eukaryotes.</title>
        <authorList>
            <person name="Spang A."/>
            <person name="Saw J.H."/>
            <person name="Jorgensen S.L."/>
            <person name="Zaremba-Niedzwiedzka K."/>
            <person name="Martijn J."/>
            <person name="Lind A.E."/>
            <person name="van Eijk R."/>
            <person name="Schleper C."/>
            <person name="Guy L."/>
            <person name="Ettema T.J."/>
        </authorList>
    </citation>
    <scope>NUCLEOTIDE SEQUENCE</scope>
</reference>
<organism evidence="2">
    <name type="scientific">marine sediment metagenome</name>
    <dbReference type="NCBI Taxonomy" id="412755"/>
    <lineage>
        <taxon>unclassified sequences</taxon>
        <taxon>metagenomes</taxon>
        <taxon>ecological metagenomes</taxon>
    </lineage>
</organism>